<dbReference type="OrthoDB" id="4062651at2759"/>
<proteinExistence type="predicted"/>
<comment type="caution">
    <text evidence="4">The sequence shown here is derived from an EMBL/GenBank/DDBJ whole genome shotgun (WGS) entry which is preliminary data.</text>
</comment>
<keyword evidence="5" id="KW-1185">Reference proteome</keyword>
<dbReference type="Pfam" id="PF00954">
    <property type="entry name" value="S_locus_glycop"/>
    <property type="match status" value="1"/>
</dbReference>
<keyword evidence="2" id="KW-1015">Disulfide bond</keyword>
<dbReference type="AlphaFoldDB" id="A0A2U1P9J7"/>
<name>A0A2U1P9J7_ARTAN</name>
<feature type="domain" description="S-locus glycoprotein" evidence="3">
    <location>
        <begin position="81"/>
        <end position="161"/>
    </location>
</feature>
<dbReference type="PANTHER" id="PTHR47976:SF30">
    <property type="entry name" value="RECEPTOR-LIKE SERINE_THREONINE-PROTEIN KINASE"/>
    <property type="match status" value="1"/>
</dbReference>
<evidence type="ECO:0000256" key="1">
    <source>
        <dbReference type="ARBA" id="ARBA00022729"/>
    </source>
</evidence>
<dbReference type="GO" id="GO:0048544">
    <property type="term" value="P:recognition of pollen"/>
    <property type="evidence" value="ECO:0007669"/>
    <property type="project" value="InterPro"/>
</dbReference>
<dbReference type="STRING" id="35608.A0A2U1P9J7"/>
<keyword evidence="1" id="KW-0732">Signal</keyword>
<dbReference type="PANTHER" id="PTHR47976">
    <property type="entry name" value="G-TYPE LECTIN S-RECEPTOR-LIKE SERINE/THREONINE-PROTEIN KINASE SD2-5"/>
    <property type="match status" value="1"/>
</dbReference>
<dbReference type="InterPro" id="IPR000858">
    <property type="entry name" value="S_locus_glycoprot_dom"/>
</dbReference>
<evidence type="ECO:0000256" key="2">
    <source>
        <dbReference type="ARBA" id="ARBA00023157"/>
    </source>
</evidence>
<organism evidence="4 5">
    <name type="scientific">Artemisia annua</name>
    <name type="common">Sweet wormwood</name>
    <dbReference type="NCBI Taxonomy" id="35608"/>
    <lineage>
        <taxon>Eukaryota</taxon>
        <taxon>Viridiplantae</taxon>
        <taxon>Streptophyta</taxon>
        <taxon>Embryophyta</taxon>
        <taxon>Tracheophyta</taxon>
        <taxon>Spermatophyta</taxon>
        <taxon>Magnoliopsida</taxon>
        <taxon>eudicotyledons</taxon>
        <taxon>Gunneridae</taxon>
        <taxon>Pentapetalae</taxon>
        <taxon>asterids</taxon>
        <taxon>campanulids</taxon>
        <taxon>Asterales</taxon>
        <taxon>Asteraceae</taxon>
        <taxon>Asteroideae</taxon>
        <taxon>Anthemideae</taxon>
        <taxon>Artemisiinae</taxon>
        <taxon>Artemisia</taxon>
    </lineage>
</organism>
<evidence type="ECO:0000313" key="4">
    <source>
        <dbReference type="EMBL" id="PWA82426.1"/>
    </source>
</evidence>
<accession>A0A2U1P9J7</accession>
<sequence>MLVLDAQNGWILQDVDKTVVWNTPKLKSISILLLKDTDSNPPTLYYRYLVNPGKKPVKNEPPLSYISFLNGTLACFILSADPNEPEFAFIIPRASSIQYLKLMPDGRLIVREWNLQKWTRVVNILMSPRGKCGQPMACGKNSMCSVSQQCDCVGSQYFRPKNYLQNNLGCYSLTPLLCNDTKAQRLISENNVQHLIFKSHMESVDMLTCKQACLRKCPCKAAVFRHGSDSSNGSCYLPMELYTLVKVDQIELNQKDETFIKIQMTPAFH</sequence>
<dbReference type="Proteomes" id="UP000245207">
    <property type="component" value="Unassembled WGS sequence"/>
</dbReference>
<evidence type="ECO:0000313" key="5">
    <source>
        <dbReference type="Proteomes" id="UP000245207"/>
    </source>
</evidence>
<dbReference type="EMBL" id="PKPP01001474">
    <property type="protein sequence ID" value="PWA82426.1"/>
    <property type="molecule type" value="Genomic_DNA"/>
</dbReference>
<gene>
    <name evidence="4" type="ORF">CTI12_AA076750</name>
</gene>
<evidence type="ECO:0000259" key="3">
    <source>
        <dbReference type="Pfam" id="PF00954"/>
    </source>
</evidence>
<reference evidence="4 5" key="1">
    <citation type="journal article" date="2018" name="Mol. Plant">
        <title>The genome of Artemisia annua provides insight into the evolution of Asteraceae family and artemisinin biosynthesis.</title>
        <authorList>
            <person name="Shen Q."/>
            <person name="Zhang L."/>
            <person name="Liao Z."/>
            <person name="Wang S."/>
            <person name="Yan T."/>
            <person name="Shi P."/>
            <person name="Liu M."/>
            <person name="Fu X."/>
            <person name="Pan Q."/>
            <person name="Wang Y."/>
            <person name="Lv Z."/>
            <person name="Lu X."/>
            <person name="Zhang F."/>
            <person name="Jiang W."/>
            <person name="Ma Y."/>
            <person name="Chen M."/>
            <person name="Hao X."/>
            <person name="Li L."/>
            <person name="Tang Y."/>
            <person name="Lv G."/>
            <person name="Zhou Y."/>
            <person name="Sun X."/>
            <person name="Brodelius P.E."/>
            <person name="Rose J.K.C."/>
            <person name="Tang K."/>
        </authorList>
    </citation>
    <scope>NUCLEOTIDE SEQUENCE [LARGE SCALE GENOMIC DNA]</scope>
    <source>
        <strain evidence="5">cv. Huhao1</strain>
        <tissue evidence="4">Leaf</tissue>
    </source>
</reference>
<dbReference type="InterPro" id="IPR051343">
    <property type="entry name" value="G-type_lectin_kinases/EP1-like"/>
</dbReference>
<protein>
    <submittedName>
        <fullName evidence="4">Apple-like protein</fullName>
    </submittedName>
</protein>